<sequence>MAGTSDLDRQIEQLRRCEYIKEAEVKALCAKAREILVEDRRSLTTARCAT</sequence>
<dbReference type="Proteomes" id="UP000261360">
    <property type="component" value="Unplaced"/>
</dbReference>
<organism evidence="1 2">
    <name type="scientific">Seriola lalandi dorsalis</name>
    <dbReference type="NCBI Taxonomy" id="1841481"/>
    <lineage>
        <taxon>Eukaryota</taxon>
        <taxon>Metazoa</taxon>
        <taxon>Chordata</taxon>
        <taxon>Craniata</taxon>
        <taxon>Vertebrata</taxon>
        <taxon>Euteleostomi</taxon>
        <taxon>Actinopterygii</taxon>
        <taxon>Neopterygii</taxon>
        <taxon>Teleostei</taxon>
        <taxon>Neoteleostei</taxon>
        <taxon>Acanthomorphata</taxon>
        <taxon>Carangaria</taxon>
        <taxon>Carangiformes</taxon>
        <taxon>Carangidae</taxon>
        <taxon>Seriola</taxon>
    </lineage>
</organism>
<protein>
    <recommendedName>
        <fullName evidence="3">Serine/threonine-protein phosphatase 4 catalytic subunit</fullName>
    </recommendedName>
</protein>
<evidence type="ECO:0000313" key="1">
    <source>
        <dbReference type="Ensembl" id="ENSSLDP00000012926.1"/>
    </source>
</evidence>
<proteinExistence type="predicted"/>
<reference evidence="1" key="2">
    <citation type="submission" date="2025-09" db="UniProtKB">
        <authorList>
            <consortium name="Ensembl"/>
        </authorList>
    </citation>
    <scope>IDENTIFICATION</scope>
</reference>
<reference evidence="1" key="1">
    <citation type="submission" date="2025-08" db="UniProtKB">
        <authorList>
            <consortium name="Ensembl"/>
        </authorList>
    </citation>
    <scope>IDENTIFICATION</scope>
</reference>
<dbReference type="AlphaFoldDB" id="A0A3B4XA08"/>
<evidence type="ECO:0000313" key="2">
    <source>
        <dbReference type="Proteomes" id="UP000261360"/>
    </source>
</evidence>
<dbReference type="GeneTree" id="ENSGT00940000180015"/>
<name>A0A3B4XA08_SERLL</name>
<accession>A0A3B4XA08</accession>
<dbReference type="Ensembl" id="ENSSLDT00000013400.1">
    <property type="protein sequence ID" value="ENSSLDP00000012926.1"/>
    <property type="gene ID" value="ENSSLDG00000010287.1"/>
</dbReference>
<dbReference type="STRING" id="1841481.ENSSLDP00000012926"/>
<keyword evidence="2" id="KW-1185">Reference proteome</keyword>
<evidence type="ECO:0008006" key="3">
    <source>
        <dbReference type="Google" id="ProtNLM"/>
    </source>
</evidence>